<keyword evidence="1" id="KW-0539">Nucleus</keyword>
<sequence>MDHSGAPDTKRPRLTTGSPWSAGGSHHGRTLLNPNPSPTSGQSPHLPPTSSPYHQPSPHHYARPSGTGDHNHPHPHPHPHPHSHPHSHPHPQPPPPPPPPPPPSQAPHPHAHQQHPHPQGPPPPVAQTPVDDRRHHESERFQTMHDHRQPPHSPAHPAFSSYSSRETIVKPDPGEDTTLPQLRRPLSTSNGPEIMTPGTPHSALPPQSYADDKRHMSFDSGPQQQQQQQPQQQQQQQSQPPQQPQPPPPPPPQQQPMYGRQPSYPPQTPLPHAQPYEYPPPSYGAQHDGLPYSIHVASSNAKRKGQRASQACETCRQLKAKCDELKPCKSCREKKVECKYRELVPKQQDKVQADILEQLMIMRNDFQDWIATNDRRVGRLEEAVKRIAPAADLQQFEPIQEEEIRPASAESGSAPVAEEAYTSSPTGGAQAPPIDAEAARQITREMEVEKEVEPGPFVQPGVPTIPPNHTTLAAFLLKWRPIEALVRRYLDAEKIKYVDEFPIRQEERRGLLRVWGRGEGMDSSRDRDAPHDLGMMEVHDDYSDAGAPSPADCWGGISGSPGPMDGKSGNGLLHIPDFSESTVWKYVKSFNDNIQNMHPLIIPNELNAMVKLFLDGLHPSSRSKGGGSNIAKFAVGSQGETSLKRKRTSPGPEGGSSEPSLPPKVGRPMFQRSINNALVLLVLALGKICLHKDKRLPDVVPVSEPVQHGSPFLRNGNPAPASPSQGSPPSYASHSHAAGLPSPKDSGERAGTSRRSSFQGSGVSAKPVASLKRNLDVIPGLDYFAHATDILGGQLAGTSLRHIHAYILAGLYHGQLGRVVESYAYIKEAGWALQIKMRPSLDRFKRLQESQTTNRDSVTEKSDNQLVFAFWTCLQLESDIIAELPLPQSHILAFEEIMPYPNINMATGLGFDEHVLRSYLAQLYLRKNLNQIHQTLYNPENPQPLETHSAGGGIIEIIQNSLDMRFVPPEFKFLESDPPAKDILSARLRAKYWGARVITFRPFIRQILEHNFDKAMSTTSPMQGVSPAGRIQDDFSDDVKAYAQKGIKALVESTRAFHGVEDKRFIITNVFGTAHAQWGNLLTLAAVFKDPVLNQYIDEGLLKELFTKTISFFKIISHPSSALSIDMRILEGLQNELWRRPNSIDLVDHQPGSSFSSNASNGIPLSCMAPTTPLPGMHAPSTPVDAFRPPPPGQLHGPLLPPVLGAVPDGLPVMSPGSLPPMQHPPPPY</sequence>
<evidence type="ECO:0000256" key="2">
    <source>
        <dbReference type="SAM" id="MobiDB-lite"/>
    </source>
</evidence>
<organism evidence="4 5">
    <name type="scientific">Podospora pseudocomata</name>
    <dbReference type="NCBI Taxonomy" id="2093779"/>
    <lineage>
        <taxon>Eukaryota</taxon>
        <taxon>Fungi</taxon>
        <taxon>Dikarya</taxon>
        <taxon>Ascomycota</taxon>
        <taxon>Pezizomycotina</taxon>
        <taxon>Sordariomycetes</taxon>
        <taxon>Sordariomycetidae</taxon>
        <taxon>Sordariales</taxon>
        <taxon>Podosporaceae</taxon>
        <taxon>Podospora</taxon>
    </lineage>
</organism>
<feature type="compositionally biased region" description="Low complexity" evidence="2">
    <location>
        <begin position="155"/>
        <end position="164"/>
    </location>
</feature>
<dbReference type="PROSITE" id="PS00463">
    <property type="entry name" value="ZN2_CY6_FUNGAL_1"/>
    <property type="match status" value="1"/>
</dbReference>
<gene>
    <name evidence="4" type="ORF">QC762_200150</name>
</gene>
<dbReference type="Gene3D" id="4.10.240.10">
    <property type="entry name" value="Zn(2)-C6 fungal-type DNA-binding domain"/>
    <property type="match status" value="1"/>
</dbReference>
<evidence type="ECO:0000256" key="1">
    <source>
        <dbReference type="ARBA" id="ARBA00023242"/>
    </source>
</evidence>
<feature type="region of interest" description="Disordered" evidence="2">
    <location>
        <begin position="1"/>
        <end position="290"/>
    </location>
</feature>
<dbReference type="InterPro" id="IPR053181">
    <property type="entry name" value="EcdB-like_regulator"/>
</dbReference>
<dbReference type="PANTHER" id="PTHR47785">
    <property type="entry name" value="ZN(II)2CYS6 TRANSCRIPTION FACTOR (EUROFUNG)-RELATED-RELATED"/>
    <property type="match status" value="1"/>
</dbReference>
<reference evidence="4 5" key="1">
    <citation type="journal article" date="2023" name="bioRxiv">
        <title>High-quality genome assemblies of four members of thePodospora anserinaspecies complex.</title>
        <authorList>
            <person name="Ament-Velasquez S.L."/>
            <person name="Vogan A.A."/>
            <person name="Wallerman O."/>
            <person name="Hartmann F."/>
            <person name="Gautier V."/>
            <person name="Silar P."/>
            <person name="Giraud T."/>
            <person name="Johannesson H."/>
        </authorList>
    </citation>
    <scope>NUCLEOTIDE SEQUENCE [LARGE SCALE GENOMIC DNA]</scope>
    <source>
        <strain evidence="4 5">CBS 415.72m</strain>
    </source>
</reference>
<evidence type="ECO:0000313" key="4">
    <source>
        <dbReference type="EMBL" id="KAK4657681.1"/>
    </source>
</evidence>
<feature type="compositionally biased region" description="Low complexity" evidence="2">
    <location>
        <begin position="718"/>
        <end position="738"/>
    </location>
</feature>
<feature type="region of interest" description="Disordered" evidence="2">
    <location>
        <begin position="621"/>
        <end position="668"/>
    </location>
</feature>
<dbReference type="GeneID" id="87906805"/>
<protein>
    <recommendedName>
        <fullName evidence="3">Zn(2)-C6 fungal-type domain-containing protein</fullName>
    </recommendedName>
</protein>
<dbReference type="EMBL" id="JAFFHA010000003">
    <property type="protein sequence ID" value="KAK4657681.1"/>
    <property type="molecule type" value="Genomic_DNA"/>
</dbReference>
<evidence type="ECO:0000259" key="3">
    <source>
        <dbReference type="PROSITE" id="PS50048"/>
    </source>
</evidence>
<feature type="compositionally biased region" description="Basic residues" evidence="2">
    <location>
        <begin position="73"/>
        <end position="89"/>
    </location>
</feature>
<feature type="compositionally biased region" description="Pro residues" evidence="2">
    <location>
        <begin position="241"/>
        <end position="254"/>
    </location>
</feature>
<dbReference type="CDD" id="cd00067">
    <property type="entry name" value="GAL4"/>
    <property type="match status" value="1"/>
</dbReference>
<dbReference type="InterPro" id="IPR036864">
    <property type="entry name" value="Zn2-C6_fun-type_DNA-bd_sf"/>
</dbReference>
<dbReference type="SMART" id="SM00066">
    <property type="entry name" value="GAL4"/>
    <property type="match status" value="1"/>
</dbReference>
<feature type="compositionally biased region" description="Polar residues" evidence="2">
    <location>
        <begin position="32"/>
        <end position="43"/>
    </location>
</feature>
<accession>A0ABR0GPM3</accession>
<evidence type="ECO:0000313" key="5">
    <source>
        <dbReference type="Proteomes" id="UP001323405"/>
    </source>
</evidence>
<dbReference type="PROSITE" id="PS50048">
    <property type="entry name" value="ZN2_CY6_FUNGAL_2"/>
    <property type="match status" value="1"/>
</dbReference>
<feature type="compositionally biased region" description="Low complexity" evidence="2">
    <location>
        <begin position="649"/>
        <end position="659"/>
    </location>
</feature>
<feature type="compositionally biased region" description="Low complexity" evidence="2">
    <location>
        <begin position="222"/>
        <end position="240"/>
    </location>
</feature>
<dbReference type="Proteomes" id="UP001323405">
    <property type="component" value="Unassembled WGS sequence"/>
</dbReference>
<feature type="domain" description="Zn(2)-C6 fungal-type" evidence="3">
    <location>
        <begin position="311"/>
        <end position="340"/>
    </location>
</feature>
<feature type="compositionally biased region" description="Pro residues" evidence="2">
    <location>
        <begin position="90"/>
        <end position="106"/>
    </location>
</feature>
<feature type="compositionally biased region" description="Basic and acidic residues" evidence="2">
    <location>
        <begin position="1"/>
        <end position="11"/>
    </location>
</feature>
<comment type="caution">
    <text evidence="4">The sequence shown here is derived from an EMBL/GenBank/DDBJ whole genome shotgun (WGS) entry which is preliminary data.</text>
</comment>
<keyword evidence="5" id="KW-1185">Reference proteome</keyword>
<feature type="compositionally biased region" description="Basic and acidic residues" evidence="2">
    <location>
        <begin position="130"/>
        <end position="149"/>
    </location>
</feature>
<feature type="region of interest" description="Disordered" evidence="2">
    <location>
        <begin position="707"/>
        <end position="763"/>
    </location>
</feature>
<dbReference type="PANTHER" id="PTHR47785:SF4">
    <property type="entry name" value="ZN(II)2CYS6 TRANSCRIPTION FACTOR (EUROFUNG)"/>
    <property type="match status" value="1"/>
</dbReference>
<feature type="compositionally biased region" description="Polar residues" evidence="2">
    <location>
        <begin position="753"/>
        <end position="762"/>
    </location>
</feature>
<proteinExistence type="predicted"/>
<name>A0ABR0GPM3_9PEZI</name>
<dbReference type="RefSeq" id="XP_062746654.1">
    <property type="nucleotide sequence ID" value="XM_062886898.1"/>
</dbReference>
<dbReference type="SUPFAM" id="SSF57701">
    <property type="entry name" value="Zn2/Cys6 DNA-binding domain"/>
    <property type="match status" value="1"/>
</dbReference>
<dbReference type="InterPro" id="IPR001138">
    <property type="entry name" value="Zn2Cys6_DnaBD"/>
</dbReference>
<dbReference type="Pfam" id="PF00172">
    <property type="entry name" value="Zn_clus"/>
    <property type="match status" value="1"/>
</dbReference>